<dbReference type="InterPro" id="IPR036236">
    <property type="entry name" value="Znf_C2H2_sf"/>
</dbReference>
<comment type="caution">
    <text evidence="3">The sequence shown here is derived from an EMBL/GenBank/DDBJ whole genome shotgun (WGS) entry which is preliminary data.</text>
</comment>
<protein>
    <recommendedName>
        <fullName evidence="2">C2H2-type domain-containing protein</fullName>
    </recommendedName>
</protein>
<evidence type="ECO:0000313" key="4">
    <source>
        <dbReference type="Proteomes" id="UP000777265"/>
    </source>
</evidence>
<reference evidence="3" key="1">
    <citation type="journal article" date="2020" name="Biotechnol. Biofuels">
        <title>New insights from the biogas microbiome by comprehensive genome-resolved metagenomics of nearly 1600 species originating from multiple anaerobic digesters.</title>
        <authorList>
            <person name="Campanaro S."/>
            <person name="Treu L."/>
            <person name="Rodriguez-R L.M."/>
            <person name="Kovalovszki A."/>
            <person name="Ziels R.M."/>
            <person name="Maus I."/>
            <person name="Zhu X."/>
            <person name="Kougias P.G."/>
            <person name="Basile A."/>
            <person name="Luo G."/>
            <person name="Schluter A."/>
            <person name="Konstantinidis K.T."/>
            <person name="Angelidaki I."/>
        </authorList>
    </citation>
    <scope>NUCLEOTIDE SEQUENCE</scope>
    <source>
        <strain evidence="3">AS06rmzACSIP_7</strain>
    </source>
</reference>
<dbReference type="PROSITE" id="PS00028">
    <property type="entry name" value="ZINC_FINGER_C2H2_1"/>
    <property type="match status" value="1"/>
</dbReference>
<evidence type="ECO:0000313" key="3">
    <source>
        <dbReference type="EMBL" id="NLW34434.1"/>
    </source>
</evidence>
<dbReference type="PROSITE" id="PS50157">
    <property type="entry name" value="ZINC_FINGER_C2H2_2"/>
    <property type="match status" value="1"/>
</dbReference>
<dbReference type="SMART" id="SM00355">
    <property type="entry name" value="ZnF_C2H2"/>
    <property type="match status" value="1"/>
</dbReference>
<name>A0A971M351_9BACT</name>
<gene>
    <name evidence="3" type="ORF">GXY80_02975</name>
</gene>
<dbReference type="Gene3D" id="3.30.160.60">
    <property type="entry name" value="Classic Zinc Finger"/>
    <property type="match status" value="1"/>
</dbReference>
<feature type="region of interest" description="Disordered" evidence="1">
    <location>
        <begin position="29"/>
        <end position="64"/>
    </location>
</feature>
<evidence type="ECO:0000256" key="1">
    <source>
        <dbReference type="SAM" id="MobiDB-lite"/>
    </source>
</evidence>
<sequence length="98" mass="10806">MAKAKTLKCSKCDRTFSMPGHLGRHMVAMHGATPKTKPAKKGKIGRRGRPRGKRPGRPKGISKKMGLANMTIDQLAQLIDAAKDEAQRRIGQLQRAFE</sequence>
<dbReference type="EMBL" id="JAAYEE010000051">
    <property type="protein sequence ID" value="NLW34434.1"/>
    <property type="molecule type" value="Genomic_DNA"/>
</dbReference>
<accession>A0A971M351</accession>
<dbReference type="Proteomes" id="UP000777265">
    <property type="component" value="Unassembled WGS sequence"/>
</dbReference>
<dbReference type="AlphaFoldDB" id="A0A971M351"/>
<feature type="domain" description="C2H2-type" evidence="2">
    <location>
        <begin position="7"/>
        <end position="34"/>
    </location>
</feature>
<evidence type="ECO:0000259" key="2">
    <source>
        <dbReference type="PROSITE" id="PS50157"/>
    </source>
</evidence>
<proteinExistence type="predicted"/>
<organism evidence="3 4">
    <name type="scientific">Syntrophorhabdus aromaticivorans</name>
    <dbReference type="NCBI Taxonomy" id="328301"/>
    <lineage>
        <taxon>Bacteria</taxon>
        <taxon>Pseudomonadati</taxon>
        <taxon>Thermodesulfobacteriota</taxon>
        <taxon>Syntrophorhabdia</taxon>
        <taxon>Syntrophorhabdales</taxon>
        <taxon>Syntrophorhabdaceae</taxon>
        <taxon>Syntrophorhabdus</taxon>
    </lineage>
</organism>
<feature type="compositionally biased region" description="Basic residues" evidence="1">
    <location>
        <begin position="37"/>
        <end position="62"/>
    </location>
</feature>
<dbReference type="SUPFAM" id="SSF57667">
    <property type="entry name" value="beta-beta-alpha zinc fingers"/>
    <property type="match status" value="1"/>
</dbReference>
<reference evidence="3" key="2">
    <citation type="submission" date="2020-01" db="EMBL/GenBank/DDBJ databases">
        <authorList>
            <person name="Campanaro S."/>
        </authorList>
    </citation>
    <scope>NUCLEOTIDE SEQUENCE</scope>
    <source>
        <strain evidence="3">AS06rmzACSIP_7</strain>
    </source>
</reference>
<dbReference type="InterPro" id="IPR013087">
    <property type="entry name" value="Znf_C2H2_type"/>
</dbReference>